<keyword evidence="2 6" id="KW-0645">Protease</keyword>
<dbReference type="PROSITE" id="PS50240">
    <property type="entry name" value="TRYPSIN_DOM"/>
    <property type="match status" value="1"/>
</dbReference>
<dbReference type="PROSITE" id="PS00135">
    <property type="entry name" value="TRYPSIN_SER"/>
    <property type="match status" value="1"/>
</dbReference>
<dbReference type="FunFam" id="2.40.10.10:FF:000034">
    <property type="entry name" value="Eupolytin"/>
    <property type="match status" value="1"/>
</dbReference>
<keyword evidence="3 6" id="KW-0378">Hydrolase</keyword>
<dbReference type="PROSITE" id="PS00134">
    <property type="entry name" value="TRYPSIN_HIS"/>
    <property type="match status" value="1"/>
</dbReference>
<dbReference type="InterPro" id="IPR033116">
    <property type="entry name" value="TRYPSIN_SER"/>
</dbReference>
<dbReference type="CDD" id="cd00190">
    <property type="entry name" value="Tryp_SPc"/>
    <property type="match status" value="1"/>
</dbReference>
<gene>
    <name evidence="9" type="ORF">GWI33_006127</name>
</gene>
<evidence type="ECO:0000259" key="8">
    <source>
        <dbReference type="PROSITE" id="PS50240"/>
    </source>
</evidence>
<dbReference type="PANTHER" id="PTHR24276">
    <property type="entry name" value="POLYSERASE-RELATED"/>
    <property type="match status" value="1"/>
</dbReference>
<dbReference type="Gene3D" id="2.40.10.10">
    <property type="entry name" value="Trypsin-like serine proteases"/>
    <property type="match status" value="2"/>
</dbReference>
<evidence type="ECO:0000256" key="5">
    <source>
        <dbReference type="ARBA" id="ARBA00023157"/>
    </source>
</evidence>
<dbReference type="OrthoDB" id="10059102at2759"/>
<dbReference type="InterPro" id="IPR009003">
    <property type="entry name" value="Peptidase_S1_PA"/>
</dbReference>
<evidence type="ECO:0000256" key="3">
    <source>
        <dbReference type="ARBA" id="ARBA00022801"/>
    </source>
</evidence>
<dbReference type="InterPro" id="IPR001314">
    <property type="entry name" value="Peptidase_S1A"/>
</dbReference>
<dbReference type="InterPro" id="IPR043504">
    <property type="entry name" value="Peptidase_S1_PA_chymotrypsin"/>
</dbReference>
<keyword evidence="10" id="KW-1185">Reference proteome</keyword>
<proteinExistence type="inferred from homology"/>
<dbReference type="EMBL" id="JAACXV010000305">
    <property type="protein sequence ID" value="KAF7280351.1"/>
    <property type="molecule type" value="Genomic_DNA"/>
</dbReference>
<reference evidence="9" key="1">
    <citation type="submission" date="2020-08" db="EMBL/GenBank/DDBJ databases">
        <title>Genome sequencing and assembly of the red palm weevil Rhynchophorus ferrugineus.</title>
        <authorList>
            <person name="Dias G.B."/>
            <person name="Bergman C.M."/>
            <person name="Manee M."/>
        </authorList>
    </citation>
    <scope>NUCLEOTIDE SEQUENCE</scope>
    <source>
        <strain evidence="9">AA-2017</strain>
        <tissue evidence="9">Whole larva</tissue>
    </source>
</reference>
<dbReference type="GO" id="GO:0004252">
    <property type="term" value="F:serine-type endopeptidase activity"/>
    <property type="evidence" value="ECO:0007669"/>
    <property type="project" value="InterPro"/>
</dbReference>
<accession>A0A834MFN9</accession>
<dbReference type="AlphaFoldDB" id="A0A834MFN9"/>
<name>A0A834MFN9_RHYFE</name>
<dbReference type="PANTHER" id="PTHR24276:SF91">
    <property type="entry name" value="AT26814P-RELATED"/>
    <property type="match status" value="1"/>
</dbReference>
<keyword evidence="4 6" id="KW-0720">Serine protease</keyword>
<dbReference type="SUPFAM" id="SSF50494">
    <property type="entry name" value="Trypsin-like serine proteases"/>
    <property type="match status" value="1"/>
</dbReference>
<dbReference type="SMART" id="SM00020">
    <property type="entry name" value="Tryp_SPc"/>
    <property type="match status" value="1"/>
</dbReference>
<evidence type="ECO:0000256" key="6">
    <source>
        <dbReference type="RuleBase" id="RU363034"/>
    </source>
</evidence>
<evidence type="ECO:0000313" key="10">
    <source>
        <dbReference type="Proteomes" id="UP000625711"/>
    </source>
</evidence>
<evidence type="ECO:0000256" key="7">
    <source>
        <dbReference type="SAM" id="SignalP"/>
    </source>
</evidence>
<dbReference type="InterPro" id="IPR018114">
    <property type="entry name" value="TRYPSIN_HIS"/>
</dbReference>
<feature type="domain" description="Peptidase S1" evidence="8">
    <location>
        <begin position="40"/>
        <end position="266"/>
    </location>
</feature>
<dbReference type="Proteomes" id="UP000625711">
    <property type="component" value="Unassembled WGS sequence"/>
</dbReference>
<dbReference type="GO" id="GO:0006508">
    <property type="term" value="P:proteolysis"/>
    <property type="evidence" value="ECO:0007669"/>
    <property type="project" value="UniProtKB-KW"/>
</dbReference>
<dbReference type="Pfam" id="PF00089">
    <property type="entry name" value="Trypsin"/>
    <property type="match status" value="1"/>
</dbReference>
<evidence type="ECO:0000256" key="2">
    <source>
        <dbReference type="ARBA" id="ARBA00022670"/>
    </source>
</evidence>
<dbReference type="PRINTS" id="PR00722">
    <property type="entry name" value="CHYMOTRYPSIN"/>
</dbReference>
<comment type="similarity">
    <text evidence="1">Belongs to the peptidase S1 family.</text>
</comment>
<feature type="chain" id="PRO_5032640299" description="Peptidase S1 domain-containing protein" evidence="7">
    <location>
        <begin position="25"/>
        <end position="267"/>
    </location>
</feature>
<feature type="signal peptide" evidence="7">
    <location>
        <begin position="1"/>
        <end position="24"/>
    </location>
</feature>
<organism evidence="9 10">
    <name type="scientific">Rhynchophorus ferrugineus</name>
    <name type="common">Red palm weevil</name>
    <name type="synonym">Curculio ferrugineus</name>
    <dbReference type="NCBI Taxonomy" id="354439"/>
    <lineage>
        <taxon>Eukaryota</taxon>
        <taxon>Metazoa</taxon>
        <taxon>Ecdysozoa</taxon>
        <taxon>Arthropoda</taxon>
        <taxon>Hexapoda</taxon>
        <taxon>Insecta</taxon>
        <taxon>Pterygota</taxon>
        <taxon>Neoptera</taxon>
        <taxon>Endopterygota</taxon>
        <taxon>Coleoptera</taxon>
        <taxon>Polyphaga</taxon>
        <taxon>Cucujiformia</taxon>
        <taxon>Curculionidae</taxon>
        <taxon>Dryophthorinae</taxon>
        <taxon>Rhynchophorus</taxon>
    </lineage>
</organism>
<keyword evidence="5" id="KW-1015">Disulfide bond</keyword>
<evidence type="ECO:0000313" key="9">
    <source>
        <dbReference type="EMBL" id="KAF7280351.1"/>
    </source>
</evidence>
<dbReference type="InterPro" id="IPR001254">
    <property type="entry name" value="Trypsin_dom"/>
</dbReference>
<evidence type="ECO:0000256" key="1">
    <source>
        <dbReference type="ARBA" id="ARBA00007664"/>
    </source>
</evidence>
<evidence type="ECO:0000256" key="4">
    <source>
        <dbReference type="ARBA" id="ARBA00022825"/>
    </source>
</evidence>
<keyword evidence="7" id="KW-0732">Signal</keyword>
<protein>
    <recommendedName>
        <fullName evidence="8">Peptidase S1 domain-containing protein</fullName>
    </recommendedName>
</protein>
<dbReference type="InterPro" id="IPR050430">
    <property type="entry name" value="Peptidase_S1"/>
</dbReference>
<comment type="caution">
    <text evidence="9">The sequence shown here is derived from an EMBL/GenBank/DDBJ whole genome shotgun (WGS) entry which is preliminary data.</text>
</comment>
<sequence length="267" mass="29169">MQLSSVYCFKVLMLCLVFNTFTDGARRSKKLSKRPNRIKIVGGDRADIKSYPYQLSLLYNGRHICGASIISPNFALTAAHCTIKLDASKTELRAGSTYKDSGGQKVRVKRIHQHPKYNSNTIDYDVSVLEVSPQFTYNNSIKCISISSVEPADGAAATATGWGTLKENANYLPTELQTVQVPIISRSKCLKIYKFRGLITTRMLCAGLVKGGKDSCQGDSGGPLTVDGKQVGIVSWGFGCGRPRSPGVYTDLINSEIRNFIRSVANV</sequence>